<gene>
    <name evidence="3" type="ORF">Cboi02_000647900</name>
</gene>
<feature type="compositionally biased region" description="Polar residues" evidence="1">
    <location>
        <begin position="122"/>
        <end position="136"/>
    </location>
</feature>
<dbReference type="AlphaFoldDB" id="A0A9W6T7W8"/>
<evidence type="ECO:0000256" key="1">
    <source>
        <dbReference type="SAM" id="MobiDB-lite"/>
    </source>
</evidence>
<keyword evidence="2" id="KW-1133">Transmembrane helix</keyword>
<evidence type="ECO:0000256" key="2">
    <source>
        <dbReference type="SAM" id="Phobius"/>
    </source>
</evidence>
<reference evidence="3" key="1">
    <citation type="submission" date="2023-04" db="EMBL/GenBank/DDBJ databases">
        <title>Candida boidinii NBRC 10035.</title>
        <authorList>
            <person name="Ichikawa N."/>
            <person name="Sato H."/>
            <person name="Tonouchi N."/>
        </authorList>
    </citation>
    <scope>NUCLEOTIDE SEQUENCE</scope>
    <source>
        <strain evidence="3">NBRC 10035</strain>
    </source>
</reference>
<feature type="compositionally biased region" description="Low complexity" evidence="1">
    <location>
        <begin position="153"/>
        <end position="164"/>
    </location>
</feature>
<keyword evidence="2" id="KW-0812">Transmembrane</keyword>
<evidence type="ECO:0000313" key="4">
    <source>
        <dbReference type="Proteomes" id="UP001165120"/>
    </source>
</evidence>
<organism evidence="3 4">
    <name type="scientific">Candida boidinii</name>
    <name type="common">Yeast</name>
    <dbReference type="NCBI Taxonomy" id="5477"/>
    <lineage>
        <taxon>Eukaryota</taxon>
        <taxon>Fungi</taxon>
        <taxon>Dikarya</taxon>
        <taxon>Ascomycota</taxon>
        <taxon>Saccharomycotina</taxon>
        <taxon>Pichiomycetes</taxon>
        <taxon>Pichiales</taxon>
        <taxon>Pichiaceae</taxon>
        <taxon>Ogataea</taxon>
        <taxon>Ogataea/Candida clade</taxon>
    </lineage>
</organism>
<keyword evidence="2" id="KW-0472">Membrane</keyword>
<feature type="transmembrane region" description="Helical" evidence="2">
    <location>
        <begin position="39"/>
        <end position="55"/>
    </location>
</feature>
<proteinExistence type="predicted"/>
<accession>A0A9W6T7W8</accession>
<keyword evidence="4" id="KW-1185">Reference proteome</keyword>
<evidence type="ECO:0000313" key="3">
    <source>
        <dbReference type="EMBL" id="GME80876.1"/>
    </source>
</evidence>
<feature type="transmembrane region" description="Helical" evidence="2">
    <location>
        <begin position="7"/>
        <end position="27"/>
    </location>
</feature>
<dbReference type="EMBL" id="BSXN01004241">
    <property type="protein sequence ID" value="GME80876.1"/>
    <property type="molecule type" value="Genomic_DNA"/>
</dbReference>
<feature type="region of interest" description="Disordered" evidence="1">
    <location>
        <begin position="110"/>
        <end position="164"/>
    </location>
</feature>
<name>A0A9W6T7W8_CANBO</name>
<sequence length="164" mass="18606">MGILNFKLVYLPFVMIIFSQLTSFGIAGMDYSKELKSELSGIIIGHILIFFYDIYPRVNKMSVNYLAPIWDISKLKLDIKDKNDEIDLINLKLDKIKSYKLNLLNKENEKNEKNSSIESNSHIIDSSTTTVPTGSSKYFEESNISKRNIQPASPSLSSTLESES</sequence>
<comment type="caution">
    <text evidence="3">The sequence shown here is derived from an EMBL/GenBank/DDBJ whole genome shotgun (WGS) entry which is preliminary data.</text>
</comment>
<protein>
    <submittedName>
        <fullName evidence="3">Unnamed protein product</fullName>
    </submittedName>
</protein>
<dbReference type="Proteomes" id="UP001165120">
    <property type="component" value="Unassembled WGS sequence"/>
</dbReference>